<feature type="transmembrane region" description="Helical" evidence="1">
    <location>
        <begin position="7"/>
        <end position="29"/>
    </location>
</feature>
<proteinExistence type="predicted"/>
<comment type="caution">
    <text evidence="2">The sequence shown here is derived from an EMBL/GenBank/DDBJ whole genome shotgun (WGS) entry which is preliminary data.</text>
</comment>
<evidence type="ECO:0000313" key="2">
    <source>
        <dbReference type="EMBL" id="GAA3725852.1"/>
    </source>
</evidence>
<organism evidence="2 3">
    <name type="scientific">Salinactinospora qingdaonensis</name>
    <dbReference type="NCBI Taxonomy" id="702744"/>
    <lineage>
        <taxon>Bacteria</taxon>
        <taxon>Bacillati</taxon>
        <taxon>Actinomycetota</taxon>
        <taxon>Actinomycetes</taxon>
        <taxon>Streptosporangiales</taxon>
        <taxon>Nocardiopsidaceae</taxon>
        <taxon>Salinactinospora</taxon>
    </lineage>
</organism>
<keyword evidence="1" id="KW-0812">Transmembrane</keyword>
<gene>
    <name evidence="2" type="ORF">GCM10022402_03220</name>
</gene>
<evidence type="ECO:0000313" key="3">
    <source>
        <dbReference type="Proteomes" id="UP001500908"/>
    </source>
</evidence>
<evidence type="ECO:0008006" key="4">
    <source>
        <dbReference type="Google" id="ProtNLM"/>
    </source>
</evidence>
<keyword evidence="3" id="KW-1185">Reference proteome</keyword>
<feature type="transmembrane region" description="Helical" evidence="1">
    <location>
        <begin position="74"/>
        <end position="95"/>
    </location>
</feature>
<feature type="transmembrane region" description="Helical" evidence="1">
    <location>
        <begin position="41"/>
        <end position="62"/>
    </location>
</feature>
<keyword evidence="1" id="KW-1133">Transmembrane helix</keyword>
<protein>
    <recommendedName>
        <fullName evidence="4">SPW repeat-containing protein</fullName>
    </recommendedName>
</protein>
<dbReference type="RefSeq" id="WP_344966480.1">
    <property type="nucleotide sequence ID" value="NZ_BAABDD010000001.1"/>
</dbReference>
<dbReference type="Proteomes" id="UP001500908">
    <property type="component" value="Unassembled WGS sequence"/>
</dbReference>
<name>A0ABP7EVM5_9ACTN</name>
<feature type="transmembrane region" description="Helical" evidence="1">
    <location>
        <begin position="101"/>
        <end position="121"/>
    </location>
</feature>
<dbReference type="EMBL" id="BAABDD010000001">
    <property type="protein sequence ID" value="GAA3725852.1"/>
    <property type="molecule type" value="Genomic_DNA"/>
</dbReference>
<keyword evidence="1" id="KW-0472">Membrane</keyword>
<evidence type="ECO:0000256" key="1">
    <source>
        <dbReference type="SAM" id="Phobius"/>
    </source>
</evidence>
<reference evidence="3" key="1">
    <citation type="journal article" date="2019" name="Int. J. Syst. Evol. Microbiol.">
        <title>The Global Catalogue of Microorganisms (GCM) 10K type strain sequencing project: providing services to taxonomists for standard genome sequencing and annotation.</title>
        <authorList>
            <consortium name="The Broad Institute Genomics Platform"/>
            <consortium name="The Broad Institute Genome Sequencing Center for Infectious Disease"/>
            <person name="Wu L."/>
            <person name="Ma J."/>
        </authorList>
    </citation>
    <scope>NUCLEOTIDE SEQUENCE [LARGE SCALE GENOMIC DNA]</scope>
    <source>
        <strain evidence="3">JCM 17137</strain>
    </source>
</reference>
<sequence>MDLLTSWLAGIAAWLVLNTIGSVVIVEYAPAEQLQNFASSVAWNGTAGFIAYLLTAVVAALVHRRPERQRLGRNALAALGAPVVGTLGNAAVLLFTPGAQWGVFWSWSVIALAGAVVGWLLTRWMRA</sequence>
<accession>A0ABP7EVM5</accession>